<accession>A0A1Y0HLD6</accession>
<organism evidence="1 3">
    <name type="scientific">Sulfurospirillum diekertiae</name>
    <dbReference type="NCBI Taxonomy" id="1854492"/>
    <lineage>
        <taxon>Bacteria</taxon>
        <taxon>Pseudomonadati</taxon>
        <taxon>Campylobacterota</taxon>
        <taxon>Epsilonproteobacteria</taxon>
        <taxon>Campylobacterales</taxon>
        <taxon>Sulfurospirillaceae</taxon>
        <taxon>Sulfurospirillum</taxon>
    </lineage>
</organism>
<dbReference type="EMBL" id="CP023275">
    <property type="protein sequence ID" value="ATB69120.1"/>
    <property type="molecule type" value="Genomic_DNA"/>
</dbReference>
<name>A0A1Y0HLD6_9BACT</name>
<dbReference type="EMBL" id="CP021416">
    <property type="protein sequence ID" value="ARU48155.1"/>
    <property type="molecule type" value="Genomic_DNA"/>
</dbReference>
<sequence>MASCIQPSKPRKKRASVFDVYKDQIIEMLSYKSSVPFIAKEINREGKVNVSSAGLMAYIKRENLMPTGI</sequence>
<dbReference type="Proteomes" id="UP000217349">
    <property type="component" value="Chromosome"/>
</dbReference>
<dbReference type="Proteomes" id="UP000196005">
    <property type="component" value="Chromosome"/>
</dbReference>
<evidence type="ECO:0000313" key="4">
    <source>
        <dbReference type="Proteomes" id="UP000217349"/>
    </source>
</evidence>
<dbReference type="AlphaFoldDB" id="A0A1Y0HLD6"/>
<reference evidence="3" key="1">
    <citation type="submission" date="2017-05" db="EMBL/GenBank/DDBJ databases">
        <title>Dechlorination kinetics govern the competition between two new strains of the genus Sulfurospirillum.</title>
        <authorList>
            <person name="Buttet G.F."/>
            <person name="Murray A.M."/>
            <person name="Goris T."/>
            <person name="Burion M."/>
            <person name="Lin B."/>
            <person name="Rolle M."/>
            <person name="Maillard J."/>
        </authorList>
    </citation>
    <scope>NUCLEOTIDE SEQUENCE [LARGE SCALE GENOMIC DNA]</scope>
    <source>
        <strain evidence="3">SL2-1</strain>
    </source>
</reference>
<evidence type="ECO:0000313" key="3">
    <source>
        <dbReference type="Proteomes" id="UP000196005"/>
    </source>
</evidence>
<reference evidence="4" key="2">
    <citation type="submission" date="2017-09" db="EMBL/GenBank/DDBJ databases">
        <title>The complete genome of Sulfurospirillum sp. JPD-1.</title>
        <authorList>
            <person name="Goris T."/>
        </authorList>
    </citation>
    <scope>NUCLEOTIDE SEQUENCE [LARGE SCALE GENOMIC DNA]</scope>
    <source>
        <strain evidence="4">JPD-1</strain>
    </source>
</reference>
<proteinExistence type="predicted"/>
<evidence type="ECO:0000313" key="2">
    <source>
        <dbReference type="EMBL" id="ATB69120.1"/>
    </source>
</evidence>
<gene>
    <name evidence="1" type="ORF">Sdiek1_0989</name>
    <name evidence="2" type="ORF">SJPD1_1008</name>
</gene>
<dbReference type="KEGG" id="suls:Sdiek1_0989"/>
<evidence type="ECO:0000313" key="1">
    <source>
        <dbReference type="EMBL" id="ARU48155.1"/>
    </source>
</evidence>
<reference evidence="1" key="4">
    <citation type="journal article" date="2018" name="FEMS Microbiol. Ecol.">
        <title>Coexistence of two distinct Sulfurospirillum populations respiring tetrachloroethene-genomic and kinetic considerations. .</title>
        <authorList>
            <person name="Buttet G.F."/>
            <person name="Murray A.M."/>
            <person name="Goris T."/>
            <person name="Burion M."/>
            <person name="Jin B."/>
            <person name="Rolle M."/>
            <person name="Holliger C."/>
            <person name="Maillard J."/>
        </authorList>
    </citation>
    <scope>NUCLEOTIDE SEQUENCE</scope>
    <source>
        <strain evidence="1">SL2-1</strain>
    </source>
</reference>
<dbReference type="RefSeq" id="WP_087438154.1">
    <property type="nucleotide sequence ID" value="NZ_CP021416.1"/>
</dbReference>
<dbReference type="OrthoDB" id="5338832at2"/>
<keyword evidence="3" id="KW-1185">Reference proteome</keyword>
<accession>A0A290HTZ2</accession>
<protein>
    <recommendedName>
        <fullName evidence="5">Transposase</fullName>
    </recommendedName>
</protein>
<reference evidence="2" key="3">
    <citation type="submission" date="2017-09" db="EMBL/GenBank/DDBJ databases">
        <authorList>
            <person name="Goris T."/>
        </authorList>
    </citation>
    <scope>NUCLEOTIDE SEQUENCE</scope>
    <source>
        <strain evidence="2">JPD-1</strain>
    </source>
</reference>
<evidence type="ECO:0008006" key="5">
    <source>
        <dbReference type="Google" id="ProtNLM"/>
    </source>
</evidence>
<dbReference type="KEGG" id="sulj:SJPD1_1008"/>
<reference evidence="2" key="5">
    <citation type="journal article" date="2020" name="MicrobiologyOpen">
        <title>Tetrachloroethene respiration in Sulfurospirillum species is regulated by a two-component system as unraveled by comparative genomics, transcriptomics, and regulator binding studies.</title>
        <authorList>
            <person name="Esken J."/>
            <person name="Goris T."/>
            <person name="Gadkari J."/>
            <person name="Bischler T."/>
            <person name="Forstner K.U."/>
            <person name="Sharma C.M."/>
            <person name="Diekert G."/>
            <person name="Schubert T."/>
        </authorList>
    </citation>
    <scope>NUCLEOTIDE SEQUENCE</scope>
    <source>
        <strain evidence="2">JPD-1</strain>
    </source>
</reference>